<feature type="compositionally biased region" description="Polar residues" evidence="2">
    <location>
        <begin position="59"/>
        <end position="72"/>
    </location>
</feature>
<dbReference type="InParanoid" id="M1DGK8"/>
<feature type="region of interest" description="Disordered" evidence="2">
    <location>
        <begin position="47"/>
        <end position="119"/>
    </location>
</feature>
<feature type="compositionally biased region" description="Polar residues" evidence="2">
    <location>
        <begin position="78"/>
        <end position="89"/>
    </location>
</feature>
<reference evidence="4" key="2">
    <citation type="submission" date="2015-06" db="UniProtKB">
        <authorList>
            <consortium name="EnsemblPlants"/>
        </authorList>
    </citation>
    <scope>IDENTIFICATION</scope>
    <source>
        <strain evidence="4">DM1-3 516 R44</strain>
    </source>
</reference>
<keyword evidence="1" id="KW-0479">Metal-binding</keyword>
<evidence type="ECO:0000313" key="5">
    <source>
        <dbReference type="Proteomes" id="UP000011115"/>
    </source>
</evidence>
<dbReference type="Gene3D" id="4.10.60.10">
    <property type="entry name" value="Zinc finger, CCHC-type"/>
    <property type="match status" value="1"/>
</dbReference>
<evidence type="ECO:0000256" key="1">
    <source>
        <dbReference type="PROSITE-ProRule" id="PRU00047"/>
    </source>
</evidence>
<name>M1DGK8_SOLTU</name>
<evidence type="ECO:0000313" key="4">
    <source>
        <dbReference type="EnsemblPlants" id="PGSC0003DMT400088723"/>
    </source>
</evidence>
<evidence type="ECO:0000259" key="3">
    <source>
        <dbReference type="PROSITE" id="PS50158"/>
    </source>
</evidence>
<dbReference type="Gramene" id="PGSC0003DMT400088723">
    <property type="protein sequence ID" value="PGSC0003DMT400088723"/>
    <property type="gene ID" value="PGSC0003DMG400038294"/>
</dbReference>
<dbReference type="EnsemblPlants" id="PGSC0003DMT400088723">
    <property type="protein sequence ID" value="PGSC0003DMT400088723"/>
    <property type="gene ID" value="PGSC0003DMG400038294"/>
</dbReference>
<dbReference type="PANTHER" id="PTHR34482">
    <property type="entry name" value="DNA DAMAGE-INDUCIBLE PROTEIN 1-LIKE"/>
    <property type="match status" value="1"/>
</dbReference>
<dbReference type="AlphaFoldDB" id="M1DGK8"/>
<keyword evidence="5" id="KW-1185">Reference proteome</keyword>
<dbReference type="GO" id="GO:0003676">
    <property type="term" value="F:nucleic acid binding"/>
    <property type="evidence" value="ECO:0007669"/>
    <property type="project" value="InterPro"/>
</dbReference>
<keyword evidence="1" id="KW-0862">Zinc</keyword>
<dbReference type="InterPro" id="IPR001878">
    <property type="entry name" value="Znf_CCHC"/>
</dbReference>
<dbReference type="HOGENOM" id="CLU_1024535_0_0_1"/>
<proteinExistence type="predicted"/>
<dbReference type="PANTHER" id="PTHR34482:SF57">
    <property type="entry name" value="RETROTRANSPOSON GAG DOMAIN-CONTAINING PROTEIN"/>
    <property type="match status" value="1"/>
</dbReference>
<reference evidence="5" key="1">
    <citation type="journal article" date="2011" name="Nature">
        <title>Genome sequence and analysis of the tuber crop potato.</title>
        <authorList>
            <consortium name="The Potato Genome Sequencing Consortium"/>
        </authorList>
    </citation>
    <scope>NUCLEOTIDE SEQUENCE [LARGE SCALE GENOMIC DNA]</scope>
    <source>
        <strain evidence="5">cv. DM1-3 516 R44</strain>
    </source>
</reference>
<dbReference type="SMART" id="SM00343">
    <property type="entry name" value="ZnF_C2HC"/>
    <property type="match status" value="1"/>
</dbReference>
<accession>M1DGK8</accession>
<sequence length="285" mass="31603">MRSGMSLFVVGLSHLSSKEGKTAMMIGDMEITRLMIHVHRVEGDKLRDREEFRNKKLKTSGNESGQQKSNANRFYFQQKKQGPAPSSASAHVPRNRGEFKNQNSQNFRARHAQSQGSVAQGGNWTPTCSKCGRNHLGTCRNGSIGCFKCGQNGHFMKVCPKNRQDCAAEDCSATLVEIADELGDPPFGQLIAFSVLPLASSHSGSLGGTVLLCGTDRRPTNCSFPRVLIHFLQGFSYWNEGRLMSFWRIAKLNSVIRRIPFFVLYSPIFSVLRLSVHASTKTSNT</sequence>
<dbReference type="Proteomes" id="UP000011115">
    <property type="component" value="Unassembled WGS sequence"/>
</dbReference>
<evidence type="ECO:0000256" key="2">
    <source>
        <dbReference type="SAM" id="MobiDB-lite"/>
    </source>
</evidence>
<keyword evidence="1" id="KW-0863">Zinc-finger</keyword>
<dbReference type="PROSITE" id="PS50158">
    <property type="entry name" value="ZF_CCHC"/>
    <property type="match status" value="1"/>
</dbReference>
<dbReference type="GO" id="GO:0008270">
    <property type="term" value="F:zinc ion binding"/>
    <property type="evidence" value="ECO:0007669"/>
    <property type="project" value="UniProtKB-KW"/>
</dbReference>
<feature type="compositionally biased region" description="Polar residues" evidence="2">
    <location>
        <begin position="100"/>
        <end position="119"/>
    </location>
</feature>
<protein>
    <submittedName>
        <fullName evidence="4">Gag-pol protein</fullName>
    </submittedName>
</protein>
<feature type="domain" description="CCHC-type" evidence="3">
    <location>
        <begin position="146"/>
        <end position="161"/>
    </location>
</feature>
<organism evidence="4 5">
    <name type="scientific">Solanum tuberosum</name>
    <name type="common">Potato</name>
    <dbReference type="NCBI Taxonomy" id="4113"/>
    <lineage>
        <taxon>Eukaryota</taxon>
        <taxon>Viridiplantae</taxon>
        <taxon>Streptophyta</taxon>
        <taxon>Embryophyta</taxon>
        <taxon>Tracheophyta</taxon>
        <taxon>Spermatophyta</taxon>
        <taxon>Magnoliopsida</taxon>
        <taxon>eudicotyledons</taxon>
        <taxon>Gunneridae</taxon>
        <taxon>Pentapetalae</taxon>
        <taxon>asterids</taxon>
        <taxon>lamiids</taxon>
        <taxon>Solanales</taxon>
        <taxon>Solanaceae</taxon>
        <taxon>Solanoideae</taxon>
        <taxon>Solaneae</taxon>
        <taxon>Solanum</taxon>
    </lineage>
</organism>
<dbReference type="PaxDb" id="4113-PGSC0003DMT400088723"/>
<dbReference type="Pfam" id="PF00098">
    <property type="entry name" value="zf-CCHC"/>
    <property type="match status" value="1"/>
</dbReference>